<dbReference type="OrthoDB" id="6231665at2"/>
<dbReference type="PROSITE" id="PS50112">
    <property type="entry name" value="PAS"/>
    <property type="match status" value="2"/>
</dbReference>
<feature type="domain" description="PAS" evidence="7">
    <location>
        <begin position="197"/>
        <end position="269"/>
    </location>
</feature>
<feature type="transmembrane region" description="Helical" evidence="6">
    <location>
        <begin position="32"/>
        <end position="53"/>
    </location>
</feature>
<feature type="transmembrane region" description="Helical" evidence="6">
    <location>
        <begin position="59"/>
        <end position="79"/>
    </location>
</feature>
<dbReference type="SMART" id="SM00086">
    <property type="entry name" value="PAC"/>
    <property type="match status" value="2"/>
</dbReference>
<protein>
    <recommendedName>
        <fullName evidence="2">histidine kinase</fullName>
        <ecNumber evidence="2">2.7.13.3</ecNumber>
    </recommendedName>
</protein>
<keyword evidence="6" id="KW-1133">Transmembrane helix</keyword>
<feature type="transmembrane region" description="Helical" evidence="6">
    <location>
        <begin position="91"/>
        <end position="108"/>
    </location>
</feature>
<evidence type="ECO:0000256" key="3">
    <source>
        <dbReference type="ARBA" id="ARBA00022553"/>
    </source>
</evidence>
<dbReference type="InterPro" id="IPR048437">
    <property type="entry name" value="MASE11"/>
</dbReference>
<dbReference type="CDD" id="cd00130">
    <property type="entry name" value="PAS"/>
    <property type="match status" value="2"/>
</dbReference>
<dbReference type="InterPro" id="IPR000700">
    <property type="entry name" value="PAS-assoc_C"/>
</dbReference>
<dbReference type="InterPro" id="IPR052162">
    <property type="entry name" value="Sensor_kinase/Photoreceptor"/>
</dbReference>
<dbReference type="Proteomes" id="UP000251402">
    <property type="component" value="Chromosome"/>
</dbReference>
<dbReference type="PROSITE" id="PS50113">
    <property type="entry name" value="PAC"/>
    <property type="match status" value="2"/>
</dbReference>
<dbReference type="InterPro" id="IPR001610">
    <property type="entry name" value="PAC"/>
</dbReference>
<dbReference type="AlphaFoldDB" id="A0A5C1HZ98"/>
<dbReference type="GO" id="GO:0004673">
    <property type="term" value="F:protein histidine kinase activity"/>
    <property type="evidence" value="ECO:0007669"/>
    <property type="project" value="UniProtKB-EC"/>
</dbReference>
<sequence length="526" mass="59619">MQIWQAYKSIITKNCSGDTSQLHGLHYWSNKLFATMMLYLFPLFLFALVPGVYMSVISHLYALAGFDIFIVVSITASVLLPGMSVKVRKSWFIGLLYLLAVGLLYYLGWYGPGLLYLLALTIFCLLVFHGEHPFCTVYANAAICVSVAICIHFNLLKNGISLQYSLGSWIAVSSNLIILCIVVAILLPMLFNGLQQSNNRYETVAQATSDTIWDWDIANDTILYNYGMSRTFGHQLTEIRDVNKWLKNRLHPADLHFINKQIKKALANGDTLLQLSYRFLCADGKYKHVFDRAFIVRNSETGIPVRVIGAMQDITRQKEEEQWLRLTESALRYATDAVLIVEAEANSDHQRKIVYVNKAFTHITGYSKHEVTGTYIDILLKTDHLLQKTATNYTAEQNQSFEVEIISHKKNGERYWSHRSASPVKDSSGATTHWILIERDVTMLKDHIDAVEKQNIQLKEIAWTQAHIVRAPVARVMGLADLLSDHVAQNPDAAELLKFLTISANELDDIVRAIIKKSEWVKGESL</sequence>
<comment type="catalytic activity">
    <reaction evidence="1">
        <text>ATP + protein L-histidine = ADP + protein N-phospho-L-histidine.</text>
        <dbReference type="EC" id="2.7.13.3"/>
    </reaction>
</comment>
<evidence type="ECO:0000256" key="1">
    <source>
        <dbReference type="ARBA" id="ARBA00000085"/>
    </source>
</evidence>
<dbReference type="PANTHER" id="PTHR43304">
    <property type="entry name" value="PHYTOCHROME-LIKE PROTEIN CPH1"/>
    <property type="match status" value="1"/>
</dbReference>
<dbReference type="SMART" id="SM00091">
    <property type="entry name" value="PAS"/>
    <property type="match status" value="2"/>
</dbReference>
<evidence type="ECO:0000259" key="7">
    <source>
        <dbReference type="PROSITE" id="PS50112"/>
    </source>
</evidence>
<evidence type="ECO:0000256" key="4">
    <source>
        <dbReference type="ARBA" id="ARBA00022679"/>
    </source>
</evidence>
<name>A0A5C1HZ98_9SPHI</name>
<evidence type="ECO:0000256" key="6">
    <source>
        <dbReference type="SAM" id="Phobius"/>
    </source>
</evidence>
<keyword evidence="6" id="KW-0472">Membrane</keyword>
<keyword evidence="6" id="KW-0812">Transmembrane</keyword>
<dbReference type="Gene3D" id="3.30.450.20">
    <property type="entry name" value="PAS domain"/>
    <property type="match status" value="2"/>
</dbReference>
<dbReference type="NCBIfam" id="TIGR00229">
    <property type="entry name" value="sensory_box"/>
    <property type="match status" value="2"/>
</dbReference>
<dbReference type="RefSeq" id="WP_112573699.1">
    <property type="nucleotide sequence ID" value="NZ_CP043450.1"/>
</dbReference>
<accession>A0A5C1HZ98</accession>
<proteinExistence type="predicted"/>
<dbReference type="PANTHER" id="PTHR43304:SF1">
    <property type="entry name" value="PAC DOMAIN-CONTAINING PROTEIN"/>
    <property type="match status" value="1"/>
</dbReference>
<evidence type="ECO:0000313" key="10">
    <source>
        <dbReference type="Proteomes" id="UP000251402"/>
    </source>
</evidence>
<dbReference type="EC" id="2.7.13.3" evidence="2"/>
<dbReference type="InterPro" id="IPR013655">
    <property type="entry name" value="PAS_fold_3"/>
</dbReference>
<feature type="domain" description="PAS" evidence="7">
    <location>
        <begin position="319"/>
        <end position="373"/>
    </location>
</feature>
<dbReference type="Pfam" id="PF13426">
    <property type="entry name" value="PAS_9"/>
    <property type="match status" value="1"/>
</dbReference>
<feature type="domain" description="PAC" evidence="8">
    <location>
        <begin position="273"/>
        <end position="326"/>
    </location>
</feature>
<reference evidence="9" key="1">
    <citation type="submission" date="2019-08" db="EMBL/GenBank/DDBJ databases">
        <title>Comparative genome analysis confer to the adaptation heavy metal polluted environment.</title>
        <authorList>
            <person name="Li Y."/>
        </authorList>
    </citation>
    <scope>NUCLEOTIDE SEQUENCE [LARGE SCALE GENOMIC DNA]</scope>
    <source>
        <strain evidence="9">P1</strain>
    </source>
</reference>
<keyword evidence="10" id="KW-1185">Reference proteome</keyword>
<keyword evidence="3" id="KW-0597">Phosphoprotein</keyword>
<dbReference type="Pfam" id="PF20969">
    <property type="entry name" value="MASE11"/>
    <property type="match status" value="1"/>
</dbReference>
<dbReference type="SUPFAM" id="SSF55785">
    <property type="entry name" value="PYP-like sensor domain (PAS domain)"/>
    <property type="match status" value="2"/>
</dbReference>
<dbReference type="InterPro" id="IPR000014">
    <property type="entry name" value="PAS"/>
</dbReference>
<gene>
    <name evidence="9" type="ORF">DEO27_014375</name>
</gene>
<dbReference type="EMBL" id="CP043450">
    <property type="protein sequence ID" value="QEM11156.1"/>
    <property type="molecule type" value="Genomic_DNA"/>
</dbReference>
<evidence type="ECO:0000256" key="5">
    <source>
        <dbReference type="ARBA" id="ARBA00022777"/>
    </source>
</evidence>
<dbReference type="Pfam" id="PF08447">
    <property type="entry name" value="PAS_3"/>
    <property type="match status" value="1"/>
</dbReference>
<organism evidence="9 10">
    <name type="scientific">Mucilaginibacter rubeus</name>
    <dbReference type="NCBI Taxonomy" id="2027860"/>
    <lineage>
        <taxon>Bacteria</taxon>
        <taxon>Pseudomonadati</taxon>
        <taxon>Bacteroidota</taxon>
        <taxon>Sphingobacteriia</taxon>
        <taxon>Sphingobacteriales</taxon>
        <taxon>Sphingobacteriaceae</taxon>
        <taxon>Mucilaginibacter</taxon>
    </lineage>
</organism>
<feature type="transmembrane region" description="Helical" evidence="6">
    <location>
        <begin position="137"/>
        <end position="156"/>
    </location>
</feature>
<keyword evidence="4" id="KW-0808">Transferase</keyword>
<feature type="transmembrane region" description="Helical" evidence="6">
    <location>
        <begin position="168"/>
        <end position="191"/>
    </location>
</feature>
<dbReference type="InterPro" id="IPR035965">
    <property type="entry name" value="PAS-like_dom_sf"/>
</dbReference>
<dbReference type="KEGG" id="mrub:DEO27_014375"/>
<keyword evidence="5" id="KW-0418">Kinase</keyword>
<evidence type="ECO:0000256" key="2">
    <source>
        <dbReference type="ARBA" id="ARBA00012438"/>
    </source>
</evidence>
<feature type="domain" description="PAC" evidence="8">
    <location>
        <begin position="399"/>
        <end position="453"/>
    </location>
</feature>
<evidence type="ECO:0000313" key="9">
    <source>
        <dbReference type="EMBL" id="QEM11156.1"/>
    </source>
</evidence>
<evidence type="ECO:0000259" key="8">
    <source>
        <dbReference type="PROSITE" id="PS50113"/>
    </source>
</evidence>